<comment type="subcellular location">
    <subcellularLocation>
        <location evidence="1">Golgi apparatus membrane</location>
        <topology evidence="1">Single-pass type II membrane protein</topology>
    </subcellularLocation>
</comment>
<protein>
    <recommendedName>
        <fullName evidence="12">Galactosylceramide sulfotransferase-like</fullName>
    </recommendedName>
</protein>
<name>A0ABD1JKM4_9TELE</name>
<sequence length="425" mass="49241">MLYLKSSQHKSRARRFILGGMLVCVITLYYCLSSTAVNVQTTSEASPCLQTQSESFNASERSWGQDGSCAPKTNLMFMKTHKTASSTLLNILFRFGDKHRLKFALPDGRNDFFYPSFFQRSHVRDYQPGTCFNVVGNHMRFNRLEVEQLLPRDAVFFTILRDPAEVFESSFHYYHNVVPFTWFIPGDDKLSAFLEDPSQYYTPDGFNSFYLRNLLLFDFGYDNTLEPNDPRVTSAILEVSKRFQLVLLAEHFEESLILLKDSLCWEMEDLLFLKLNVRKGSSVSRLSPGMRARALQWNSADWRLYRHFNDSFWAKVEAYGRQRMARDVEELRGLNAEMRAICVDGGAAVEPTGIKNTELAPWQPMGEKSIMGYNLRKDIEAQHVEICRKMLTPEIQYLTELGVNLWVTRLWGWLKDSVFWLTSAM</sequence>
<dbReference type="EMBL" id="JBHFQA010000014">
    <property type="protein sequence ID" value="KAL2087707.1"/>
    <property type="molecule type" value="Genomic_DNA"/>
</dbReference>
<evidence type="ECO:0000256" key="7">
    <source>
        <dbReference type="ARBA" id="ARBA00023034"/>
    </source>
</evidence>
<keyword evidence="6" id="KW-1133">Transmembrane helix</keyword>
<evidence type="ECO:0000256" key="3">
    <source>
        <dbReference type="ARBA" id="ARBA00022679"/>
    </source>
</evidence>
<evidence type="ECO:0008006" key="12">
    <source>
        <dbReference type="Google" id="ProtNLM"/>
    </source>
</evidence>
<organism evidence="10 11">
    <name type="scientific">Coilia grayii</name>
    <name type="common">Gray's grenadier anchovy</name>
    <dbReference type="NCBI Taxonomy" id="363190"/>
    <lineage>
        <taxon>Eukaryota</taxon>
        <taxon>Metazoa</taxon>
        <taxon>Chordata</taxon>
        <taxon>Craniata</taxon>
        <taxon>Vertebrata</taxon>
        <taxon>Euteleostomi</taxon>
        <taxon>Actinopterygii</taxon>
        <taxon>Neopterygii</taxon>
        <taxon>Teleostei</taxon>
        <taxon>Clupei</taxon>
        <taxon>Clupeiformes</taxon>
        <taxon>Clupeoidei</taxon>
        <taxon>Engraulidae</taxon>
        <taxon>Coilinae</taxon>
        <taxon>Coilia</taxon>
    </lineage>
</organism>
<dbReference type="FunFam" id="3.40.50.300:FF:000807">
    <property type="entry name" value="galactosylceramide sulfotransferase isoform X1"/>
    <property type="match status" value="1"/>
</dbReference>
<evidence type="ECO:0000313" key="11">
    <source>
        <dbReference type="Proteomes" id="UP001591681"/>
    </source>
</evidence>
<dbReference type="PANTHER" id="PTHR14647">
    <property type="entry name" value="GALACTOSE-3-O-SULFOTRANSFERASE"/>
    <property type="match status" value="1"/>
</dbReference>
<evidence type="ECO:0000313" key="10">
    <source>
        <dbReference type="EMBL" id="KAL2087707.1"/>
    </source>
</evidence>
<keyword evidence="7" id="KW-0333">Golgi apparatus</keyword>
<keyword evidence="5" id="KW-0735">Signal-anchor</keyword>
<dbReference type="SUPFAM" id="SSF52540">
    <property type="entry name" value="P-loop containing nucleoside triphosphate hydrolases"/>
    <property type="match status" value="1"/>
</dbReference>
<dbReference type="GO" id="GO:0000139">
    <property type="term" value="C:Golgi membrane"/>
    <property type="evidence" value="ECO:0007669"/>
    <property type="project" value="UniProtKB-SubCell"/>
</dbReference>
<keyword evidence="9" id="KW-0325">Glycoprotein</keyword>
<dbReference type="InterPro" id="IPR009729">
    <property type="entry name" value="Gal-3-0_sulfotransfrase"/>
</dbReference>
<accession>A0ABD1JKM4</accession>
<evidence type="ECO:0000256" key="1">
    <source>
        <dbReference type="ARBA" id="ARBA00004323"/>
    </source>
</evidence>
<dbReference type="GO" id="GO:0008146">
    <property type="term" value="F:sulfotransferase activity"/>
    <property type="evidence" value="ECO:0007669"/>
    <property type="project" value="UniProtKB-ARBA"/>
</dbReference>
<reference evidence="10 11" key="1">
    <citation type="submission" date="2024-09" db="EMBL/GenBank/DDBJ databases">
        <title>A chromosome-level genome assembly of Gray's grenadier anchovy, Coilia grayii.</title>
        <authorList>
            <person name="Fu Z."/>
        </authorList>
    </citation>
    <scope>NUCLEOTIDE SEQUENCE [LARGE SCALE GENOMIC DNA]</scope>
    <source>
        <strain evidence="10">G4</strain>
        <tissue evidence="10">Muscle</tissue>
    </source>
</reference>
<evidence type="ECO:0000256" key="5">
    <source>
        <dbReference type="ARBA" id="ARBA00022968"/>
    </source>
</evidence>
<dbReference type="PANTHER" id="PTHR14647:SF56">
    <property type="entry name" value="GALACTOSYLCERAMIDE SULFOTRANSFERASE"/>
    <property type="match status" value="1"/>
</dbReference>
<evidence type="ECO:0000256" key="4">
    <source>
        <dbReference type="ARBA" id="ARBA00022692"/>
    </source>
</evidence>
<keyword evidence="11" id="KW-1185">Reference proteome</keyword>
<proteinExistence type="inferred from homology"/>
<dbReference type="AlphaFoldDB" id="A0ABD1JKM4"/>
<dbReference type="Proteomes" id="UP001591681">
    <property type="component" value="Unassembled WGS sequence"/>
</dbReference>
<dbReference type="Gene3D" id="3.40.50.300">
    <property type="entry name" value="P-loop containing nucleotide triphosphate hydrolases"/>
    <property type="match status" value="1"/>
</dbReference>
<keyword evidence="8" id="KW-0472">Membrane</keyword>
<evidence type="ECO:0000256" key="6">
    <source>
        <dbReference type="ARBA" id="ARBA00022989"/>
    </source>
</evidence>
<dbReference type="Pfam" id="PF06990">
    <property type="entry name" value="Gal-3-0_sulfotr"/>
    <property type="match status" value="1"/>
</dbReference>
<keyword evidence="3" id="KW-0808">Transferase</keyword>
<comment type="similarity">
    <text evidence="2">Belongs to the galactose-3-O-sulfotransferase family.</text>
</comment>
<evidence type="ECO:0000256" key="9">
    <source>
        <dbReference type="ARBA" id="ARBA00023180"/>
    </source>
</evidence>
<gene>
    <name evidence="10" type="ORF">ACEWY4_016535</name>
</gene>
<comment type="caution">
    <text evidence="10">The sequence shown here is derived from an EMBL/GenBank/DDBJ whole genome shotgun (WGS) entry which is preliminary data.</text>
</comment>
<evidence type="ECO:0000256" key="8">
    <source>
        <dbReference type="ARBA" id="ARBA00023136"/>
    </source>
</evidence>
<keyword evidence="4" id="KW-0812">Transmembrane</keyword>
<dbReference type="InterPro" id="IPR027417">
    <property type="entry name" value="P-loop_NTPase"/>
</dbReference>
<evidence type="ECO:0000256" key="2">
    <source>
        <dbReference type="ARBA" id="ARBA00008124"/>
    </source>
</evidence>